<comment type="caution">
    <text evidence="1">The sequence shown here is derived from an EMBL/GenBank/DDBJ whole genome shotgun (WGS) entry which is preliminary data.</text>
</comment>
<dbReference type="Proteomes" id="UP000033699">
    <property type="component" value="Unassembled WGS sequence"/>
</dbReference>
<dbReference type="Gene3D" id="3.40.50.1000">
    <property type="entry name" value="HAD superfamily/HAD-like"/>
    <property type="match status" value="1"/>
</dbReference>
<evidence type="ECO:0000313" key="2">
    <source>
        <dbReference type="Proteomes" id="UP000033699"/>
    </source>
</evidence>
<dbReference type="InterPro" id="IPR006357">
    <property type="entry name" value="HAD-SF_hydro_IIA"/>
</dbReference>
<dbReference type="PATRIC" id="fig|359131.3.peg.4711"/>
<organism evidence="1 2">
    <name type="scientific">Streptomyces rubellomurinus (strain ATCC 31215)</name>
    <dbReference type="NCBI Taxonomy" id="359131"/>
    <lineage>
        <taxon>Bacteria</taxon>
        <taxon>Bacillati</taxon>
        <taxon>Actinomycetota</taxon>
        <taxon>Actinomycetes</taxon>
        <taxon>Kitasatosporales</taxon>
        <taxon>Streptomycetaceae</taxon>
        <taxon>Streptomyces</taxon>
    </lineage>
</organism>
<sequence>MDGVLMPEGTPIPGAEEFLCRLRESGNPLLVLTDNVYGWTVRRARRAGRNGPGVLGTWKSLGITVLPR</sequence>
<proteinExistence type="predicted"/>
<dbReference type="Pfam" id="PF13344">
    <property type="entry name" value="Hydrolase_6"/>
    <property type="match status" value="1"/>
</dbReference>
<gene>
    <name evidence="1" type="ORF">VM95_20175</name>
</gene>
<name>A0A0F2TE77_STRR3</name>
<dbReference type="InterPro" id="IPR036412">
    <property type="entry name" value="HAD-like_sf"/>
</dbReference>
<dbReference type="InterPro" id="IPR023214">
    <property type="entry name" value="HAD_sf"/>
</dbReference>
<dbReference type="RefSeq" id="WP_045698820.1">
    <property type="nucleotide sequence ID" value="NZ_JZKH01000040.1"/>
</dbReference>
<evidence type="ECO:0000313" key="1">
    <source>
        <dbReference type="EMBL" id="KJS60610.1"/>
    </source>
</evidence>
<dbReference type="SUPFAM" id="SSF56784">
    <property type="entry name" value="HAD-like"/>
    <property type="match status" value="1"/>
</dbReference>
<reference evidence="1 2" key="1">
    <citation type="submission" date="2015-02" db="EMBL/GenBank/DDBJ databases">
        <authorList>
            <person name="Ju K.-S."/>
            <person name="Doroghazi J.R."/>
            <person name="Metcalf W."/>
        </authorList>
    </citation>
    <scope>NUCLEOTIDE SEQUENCE [LARGE SCALE GENOMIC DNA]</scope>
    <source>
        <strain evidence="1 2">ATCC 31215</strain>
    </source>
</reference>
<keyword evidence="2" id="KW-1185">Reference proteome</keyword>
<protein>
    <submittedName>
        <fullName evidence="1">Uncharacterized protein</fullName>
    </submittedName>
</protein>
<accession>A0A0F2TE77</accession>
<dbReference type="EMBL" id="JZKH01000040">
    <property type="protein sequence ID" value="KJS60610.1"/>
    <property type="molecule type" value="Genomic_DNA"/>
</dbReference>
<dbReference type="AlphaFoldDB" id="A0A0F2TE77"/>